<dbReference type="EMBL" id="BDOQ01000001">
    <property type="protein sequence ID" value="GBG12674.1"/>
    <property type="molecule type" value="Genomic_DNA"/>
</dbReference>
<dbReference type="InterPro" id="IPR021529">
    <property type="entry name" value="DUF2798"/>
</dbReference>
<reference evidence="2 3" key="1">
    <citation type="journal article" date="2018" name="Environ. Microbiol.">
        <title>Isolation and genomic characterization of Novimethylophilus kurashikiensis gen. nov. sp. nov., a new lanthanide-dependent methylotrophic species of Methylophilaceae.</title>
        <authorList>
            <person name="Lv H."/>
            <person name="Sahin N."/>
            <person name="Tani A."/>
        </authorList>
    </citation>
    <scope>NUCLEOTIDE SEQUENCE [LARGE SCALE GENOMIC DNA]</scope>
    <source>
        <strain evidence="2 3">La2-4</strain>
    </source>
</reference>
<sequence>MVMKFPKRYRGILFALVMSCCTALLVSGVIIYLHAESITIFLHAWVKGFITAWPIVFIAILTIAPLVNRFLDRFFDDA</sequence>
<keyword evidence="1" id="KW-0472">Membrane</keyword>
<evidence type="ECO:0000256" key="1">
    <source>
        <dbReference type="SAM" id="Phobius"/>
    </source>
</evidence>
<comment type="caution">
    <text evidence="2">The sequence shown here is derived from an EMBL/GenBank/DDBJ whole genome shotgun (WGS) entry which is preliminary data.</text>
</comment>
<evidence type="ECO:0000313" key="3">
    <source>
        <dbReference type="Proteomes" id="UP000245081"/>
    </source>
</evidence>
<protein>
    <recommendedName>
        <fullName evidence="4">DUF2798 domain-containing protein</fullName>
    </recommendedName>
</protein>
<dbReference type="Proteomes" id="UP000245081">
    <property type="component" value="Unassembled WGS sequence"/>
</dbReference>
<keyword evidence="1" id="KW-0812">Transmembrane</keyword>
<name>A0A2R5F7R3_9PROT</name>
<feature type="transmembrane region" description="Helical" evidence="1">
    <location>
        <begin position="45"/>
        <end position="67"/>
    </location>
</feature>
<dbReference type="Pfam" id="PF11391">
    <property type="entry name" value="DUF2798"/>
    <property type="match status" value="1"/>
</dbReference>
<keyword evidence="3" id="KW-1185">Reference proteome</keyword>
<evidence type="ECO:0000313" key="2">
    <source>
        <dbReference type="EMBL" id="GBG12674.1"/>
    </source>
</evidence>
<evidence type="ECO:0008006" key="4">
    <source>
        <dbReference type="Google" id="ProtNLM"/>
    </source>
</evidence>
<proteinExistence type="predicted"/>
<keyword evidence="1" id="KW-1133">Transmembrane helix</keyword>
<organism evidence="2 3">
    <name type="scientific">Novimethylophilus kurashikiensis</name>
    <dbReference type="NCBI Taxonomy" id="1825523"/>
    <lineage>
        <taxon>Bacteria</taxon>
        <taxon>Pseudomonadati</taxon>
        <taxon>Pseudomonadota</taxon>
        <taxon>Betaproteobacteria</taxon>
        <taxon>Nitrosomonadales</taxon>
        <taxon>Methylophilaceae</taxon>
        <taxon>Novimethylophilus</taxon>
    </lineage>
</organism>
<dbReference type="AlphaFoldDB" id="A0A2R5F7R3"/>
<feature type="transmembrane region" description="Helical" evidence="1">
    <location>
        <begin position="12"/>
        <end position="33"/>
    </location>
</feature>
<dbReference type="OrthoDB" id="8538556at2"/>
<gene>
    <name evidence="2" type="ORF">NMK_0206</name>
</gene>
<accession>A0A2R5F7R3</accession>